<feature type="transmembrane region" description="Helical" evidence="1">
    <location>
        <begin position="6"/>
        <end position="25"/>
    </location>
</feature>
<accession>A0A370G5P2</accession>
<dbReference type="Proteomes" id="UP000255326">
    <property type="component" value="Unassembled WGS sequence"/>
</dbReference>
<sequence>MIFTLKLILMILGFIGLIVVINMVLRKILKAGKRSRSTDYYVNDRHRRINRTIQFLGLVILLLQFILVLKYDHLYESWYLKPYNLFLLYLISSETLRAVMEKMYAENKKAYLELRFNYCSHAR</sequence>
<evidence type="ECO:0000313" key="2">
    <source>
        <dbReference type="EMBL" id="RDI39138.1"/>
    </source>
</evidence>
<protein>
    <submittedName>
        <fullName evidence="2">Uncharacterized protein DUF4181</fullName>
    </submittedName>
</protein>
<proteinExistence type="predicted"/>
<comment type="caution">
    <text evidence="2">The sequence shown here is derived from an EMBL/GenBank/DDBJ whole genome shotgun (WGS) entry which is preliminary data.</text>
</comment>
<feature type="transmembrane region" description="Helical" evidence="1">
    <location>
        <begin position="53"/>
        <end position="71"/>
    </location>
</feature>
<keyword evidence="1" id="KW-0472">Membrane</keyword>
<reference evidence="2 3" key="1">
    <citation type="submission" date="2018-07" db="EMBL/GenBank/DDBJ databases">
        <title>Genomic Encyclopedia of Type Strains, Phase IV (KMG-IV): sequencing the most valuable type-strain genomes for metagenomic binning, comparative biology and taxonomic classification.</title>
        <authorList>
            <person name="Goeker M."/>
        </authorList>
    </citation>
    <scope>NUCLEOTIDE SEQUENCE [LARGE SCALE GENOMIC DNA]</scope>
    <source>
        <strain evidence="2 3">DSM 25281</strain>
    </source>
</reference>
<dbReference type="Pfam" id="PF13789">
    <property type="entry name" value="DUF4181"/>
    <property type="match status" value="1"/>
</dbReference>
<evidence type="ECO:0000313" key="3">
    <source>
        <dbReference type="Proteomes" id="UP000255326"/>
    </source>
</evidence>
<keyword evidence="3" id="KW-1185">Reference proteome</keyword>
<feature type="transmembrane region" description="Helical" evidence="1">
    <location>
        <begin position="83"/>
        <end position="100"/>
    </location>
</feature>
<keyword evidence="1" id="KW-0812">Transmembrane</keyword>
<dbReference type="EMBL" id="QQAY01000015">
    <property type="protein sequence ID" value="RDI39138.1"/>
    <property type="molecule type" value="Genomic_DNA"/>
</dbReference>
<dbReference type="OrthoDB" id="2428213at2"/>
<name>A0A370G5P2_9BACI</name>
<organism evidence="2 3">
    <name type="scientific">Falsibacillus pallidus</name>
    <dbReference type="NCBI Taxonomy" id="493781"/>
    <lineage>
        <taxon>Bacteria</taxon>
        <taxon>Bacillati</taxon>
        <taxon>Bacillota</taxon>
        <taxon>Bacilli</taxon>
        <taxon>Bacillales</taxon>
        <taxon>Bacillaceae</taxon>
        <taxon>Falsibacillus</taxon>
    </lineage>
</organism>
<dbReference type="InterPro" id="IPR025441">
    <property type="entry name" value="DUF4181"/>
</dbReference>
<dbReference type="AlphaFoldDB" id="A0A370G5P2"/>
<dbReference type="RefSeq" id="WP_114746749.1">
    <property type="nucleotide sequence ID" value="NZ_QQAY01000015.1"/>
</dbReference>
<evidence type="ECO:0000256" key="1">
    <source>
        <dbReference type="SAM" id="Phobius"/>
    </source>
</evidence>
<keyword evidence="1" id="KW-1133">Transmembrane helix</keyword>
<gene>
    <name evidence="2" type="ORF">DFR59_11545</name>
</gene>